<evidence type="ECO:0000313" key="1">
    <source>
        <dbReference type="EMBL" id="SMP12399.1"/>
    </source>
</evidence>
<dbReference type="Gene3D" id="2.60.40.2000">
    <property type="match status" value="1"/>
</dbReference>
<dbReference type="Pfam" id="PF07873">
    <property type="entry name" value="YabP"/>
    <property type="match status" value="1"/>
</dbReference>
<dbReference type="Proteomes" id="UP001157946">
    <property type="component" value="Unassembled WGS sequence"/>
</dbReference>
<dbReference type="InterPro" id="IPR038705">
    <property type="entry name" value="YabP_sf"/>
</dbReference>
<reference evidence="1" key="1">
    <citation type="submission" date="2017-05" db="EMBL/GenBank/DDBJ databases">
        <authorList>
            <person name="Varghese N."/>
            <person name="Submissions S."/>
        </authorList>
    </citation>
    <scope>NUCLEOTIDE SEQUENCE</scope>
    <source>
        <strain evidence="1">DSM 45262</strain>
    </source>
</reference>
<evidence type="ECO:0000313" key="2">
    <source>
        <dbReference type="Proteomes" id="UP001157946"/>
    </source>
</evidence>
<dbReference type="AlphaFoldDB" id="A0AA46AEC0"/>
<sequence>MRKWASDFFDLPADVTQELPRVEMLGSSQCLVENIRDVERFEPQQLTLKLTQGRLSIRGQSLNIKTITPGMILIEGQIHSLSYEE</sequence>
<comment type="caution">
    <text evidence="1">The sequence shown here is derived from an EMBL/GenBank/DDBJ whole genome shotgun (WGS) entry which is preliminary data.</text>
</comment>
<organism evidence="1 2">
    <name type="scientific">Laceyella tengchongensis</name>
    <dbReference type="NCBI Taxonomy" id="574699"/>
    <lineage>
        <taxon>Bacteria</taxon>
        <taxon>Bacillati</taxon>
        <taxon>Bacillota</taxon>
        <taxon>Bacilli</taxon>
        <taxon>Bacillales</taxon>
        <taxon>Thermoactinomycetaceae</taxon>
        <taxon>Laceyella</taxon>
    </lineage>
</organism>
<proteinExistence type="predicted"/>
<keyword evidence="2" id="KW-1185">Reference proteome</keyword>
<gene>
    <name evidence="1" type="ORF">SAMN06265361_102364</name>
</gene>
<dbReference type="InterPro" id="IPR022476">
    <property type="entry name" value="Spore_YabP/YqfC"/>
</dbReference>
<protein>
    <submittedName>
        <fullName evidence="1">Sporulation protein YqfC</fullName>
    </submittedName>
</protein>
<dbReference type="InterPro" id="IPR022477">
    <property type="entry name" value="Spore_YqfC"/>
</dbReference>
<dbReference type="EMBL" id="FXTU01000002">
    <property type="protein sequence ID" value="SMP12399.1"/>
    <property type="molecule type" value="Genomic_DNA"/>
</dbReference>
<dbReference type="NCBIfam" id="TIGR02856">
    <property type="entry name" value="spore_yqfC"/>
    <property type="match status" value="1"/>
</dbReference>
<dbReference type="RefSeq" id="WP_035951802.1">
    <property type="nucleotide sequence ID" value="NZ_FXTU01000002.1"/>
</dbReference>
<name>A0AA46AEC0_9BACL</name>
<accession>A0AA46AEC0</accession>